<feature type="chain" id="PRO_5002184896" description="Osmotically-inducible protein Y" evidence="6">
    <location>
        <begin position="28"/>
        <end position="122"/>
    </location>
</feature>
<dbReference type="SMART" id="SM00749">
    <property type="entry name" value="BON"/>
    <property type="match status" value="1"/>
</dbReference>
<dbReference type="PANTHER" id="PTHR34606:SF15">
    <property type="entry name" value="BON DOMAIN-CONTAINING PROTEIN"/>
    <property type="match status" value="1"/>
</dbReference>
<dbReference type="InterPro" id="IPR014004">
    <property type="entry name" value="Transpt-assoc_nodulatn_dom_bac"/>
</dbReference>
<keyword evidence="3" id="KW-0677">Repeat</keyword>
<keyword evidence="4" id="KW-0574">Periplasm</keyword>
<reference evidence="8 9" key="1">
    <citation type="journal article" date="2015" name="PLoS ONE">
        <title>Azotobacter Genomes: The Genome of Azotobacter chroococcum NCIMB 8003 (ATCC 4412).</title>
        <authorList>
            <person name="Robson R.L."/>
            <person name="Jones R."/>
            <person name="Robson R.M."/>
            <person name="Schwartz A."/>
            <person name="Richardson T.H."/>
        </authorList>
    </citation>
    <scope>NUCLEOTIDE SEQUENCE [LARGE SCALE GENOMIC DNA]</scope>
    <source>
        <strain evidence="8 9">NCIMB 8003</strain>
    </source>
</reference>
<evidence type="ECO:0000256" key="5">
    <source>
        <dbReference type="ARBA" id="ARBA00070588"/>
    </source>
</evidence>
<dbReference type="Gene3D" id="3.30.1340.30">
    <property type="match status" value="1"/>
</dbReference>
<evidence type="ECO:0000256" key="3">
    <source>
        <dbReference type="ARBA" id="ARBA00022737"/>
    </source>
</evidence>
<accession>A0A0C4WGP3</accession>
<evidence type="ECO:0000313" key="9">
    <source>
        <dbReference type="Proteomes" id="UP000068210"/>
    </source>
</evidence>
<evidence type="ECO:0000313" key="8">
    <source>
        <dbReference type="EMBL" id="AJE20243.1"/>
    </source>
</evidence>
<dbReference type="Proteomes" id="UP000068210">
    <property type="component" value="Chromosome"/>
</dbReference>
<comment type="subcellular location">
    <subcellularLocation>
        <location evidence="1">Periplasm</location>
    </subcellularLocation>
</comment>
<gene>
    <name evidence="8" type="ORF">Achr_7440</name>
</gene>
<sequence length="122" mass="12794">MKKHPWTYIAITATAALGLMMAGGVAADDGRQSQAQPMLLASETMEKAGDAVSDTWITSKVKSTFLADSDLDGMDIKVETTQGVVSLSGTVSSEAEKELAIQKTRSIKGVKDVSADALMVAD</sequence>
<proteinExistence type="predicted"/>
<dbReference type="Pfam" id="PF04972">
    <property type="entry name" value="BON"/>
    <property type="match status" value="1"/>
</dbReference>
<dbReference type="STRING" id="1328314.Achr_7440"/>
<evidence type="ECO:0000256" key="2">
    <source>
        <dbReference type="ARBA" id="ARBA00022729"/>
    </source>
</evidence>
<dbReference type="FunFam" id="3.30.1340.30:FF:000001">
    <property type="entry name" value="Molecular chaperone OsmY"/>
    <property type="match status" value="1"/>
</dbReference>
<dbReference type="GeneID" id="61929787"/>
<dbReference type="RefSeq" id="WP_039801997.1">
    <property type="nucleotide sequence ID" value="NZ_CP010415.1"/>
</dbReference>
<evidence type="ECO:0000259" key="7">
    <source>
        <dbReference type="PROSITE" id="PS50914"/>
    </source>
</evidence>
<dbReference type="EMBL" id="CP010415">
    <property type="protein sequence ID" value="AJE20243.1"/>
    <property type="molecule type" value="Genomic_DNA"/>
</dbReference>
<dbReference type="AlphaFoldDB" id="A0A0C4WGP3"/>
<dbReference type="InterPro" id="IPR051686">
    <property type="entry name" value="Lipoprotein_DolP"/>
</dbReference>
<evidence type="ECO:0000256" key="1">
    <source>
        <dbReference type="ARBA" id="ARBA00004418"/>
    </source>
</evidence>
<evidence type="ECO:0000256" key="4">
    <source>
        <dbReference type="ARBA" id="ARBA00022764"/>
    </source>
</evidence>
<dbReference type="PROSITE" id="PS50914">
    <property type="entry name" value="BON"/>
    <property type="match status" value="1"/>
</dbReference>
<keyword evidence="9" id="KW-1185">Reference proteome</keyword>
<dbReference type="KEGG" id="acx:Achr_7440"/>
<dbReference type="GO" id="GO:0042597">
    <property type="term" value="C:periplasmic space"/>
    <property type="evidence" value="ECO:0007669"/>
    <property type="project" value="UniProtKB-SubCell"/>
</dbReference>
<evidence type="ECO:0000256" key="6">
    <source>
        <dbReference type="SAM" id="SignalP"/>
    </source>
</evidence>
<protein>
    <recommendedName>
        <fullName evidence="5">Osmotically-inducible protein Y</fullName>
    </recommendedName>
</protein>
<organism evidence="8 9">
    <name type="scientific">Azotobacter chroococcum NCIMB 8003</name>
    <dbReference type="NCBI Taxonomy" id="1328314"/>
    <lineage>
        <taxon>Bacteria</taxon>
        <taxon>Pseudomonadati</taxon>
        <taxon>Pseudomonadota</taxon>
        <taxon>Gammaproteobacteria</taxon>
        <taxon>Pseudomonadales</taxon>
        <taxon>Pseudomonadaceae</taxon>
        <taxon>Azotobacter</taxon>
    </lineage>
</organism>
<dbReference type="InterPro" id="IPR007055">
    <property type="entry name" value="BON_dom"/>
</dbReference>
<keyword evidence="2 6" id="KW-0732">Signal</keyword>
<dbReference type="PANTHER" id="PTHR34606">
    <property type="entry name" value="BON DOMAIN-CONTAINING PROTEIN"/>
    <property type="match status" value="1"/>
</dbReference>
<feature type="domain" description="BON" evidence="7">
    <location>
        <begin position="53"/>
        <end position="122"/>
    </location>
</feature>
<name>A0A0C4WGP3_9GAMM</name>
<dbReference type="HOGENOM" id="CLU_098552_0_0_6"/>
<feature type="signal peptide" evidence="6">
    <location>
        <begin position="1"/>
        <end position="27"/>
    </location>
</feature>